<dbReference type="InterPro" id="IPR001802">
    <property type="entry name" value="MerP/CopZ"/>
</dbReference>
<dbReference type="CDD" id="cd00371">
    <property type="entry name" value="HMA"/>
    <property type="match status" value="1"/>
</dbReference>
<dbReference type="Gene3D" id="3.30.70.100">
    <property type="match status" value="1"/>
</dbReference>
<dbReference type="PROSITE" id="PS50846">
    <property type="entry name" value="HMA_2"/>
    <property type="match status" value="1"/>
</dbReference>
<dbReference type="InterPro" id="IPR036163">
    <property type="entry name" value="HMA_dom_sf"/>
</dbReference>
<dbReference type="Proteomes" id="UP001162889">
    <property type="component" value="Unassembled WGS sequence"/>
</dbReference>
<dbReference type="InterPro" id="IPR006121">
    <property type="entry name" value="HMA_dom"/>
</dbReference>
<dbReference type="SUPFAM" id="SSF55008">
    <property type="entry name" value="HMA, heavy metal-associated domain"/>
    <property type="match status" value="1"/>
</dbReference>
<name>A0ABT1GFJ6_9BURK</name>
<feature type="domain" description="HMA" evidence="1">
    <location>
        <begin position="1"/>
        <end position="67"/>
    </location>
</feature>
<keyword evidence="3" id="KW-1185">Reference proteome</keyword>
<gene>
    <name evidence="2" type="ORF">L1274_001424</name>
</gene>
<comment type="caution">
    <text evidence="2">The sequence shown here is derived from an EMBL/GenBank/DDBJ whole genome shotgun (WGS) entry which is preliminary data.</text>
</comment>
<evidence type="ECO:0000313" key="2">
    <source>
        <dbReference type="EMBL" id="MCP2007731.1"/>
    </source>
</evidence>
<evidence type="ECO:0000313" key="3">
    <source>
        <dbReference type="Proteomes" id="UP001162889"/>
    </source>
</evidence>
<evidence type="ECO:0000259" key="1">
    <source>
        <dbReference type="PROSITE" id="PS50846"/>
    </source>
</evidence>
<dbReference type="PRINTS" id="PR00946">
    <property type="entry name" value="HGSCAVENGER"/>
</dbReference>
<reference evidence="2" key="1">
    <citation type="submission" date="2022-03" db="EMBL/GenBank/DDBJ databases">
        <title>Genome Encyclopedia of Bacteria and Archaea VI: Functional Genomics of Type Strains.</title>
        <authorList>
            <person name="Whitman W."/>
        </authorList>
    </citation>
    <scope>NUCLEOTIDE SEQUENCE</scope>
    <source>
        <strain evidence="2">HSC-15S17</strain>
    </source>
</reference>
<dbReference type="Pfam" id="PF00403">
    <property type="entry name" value="HMA"/>
    <property type="match status" value="1"/>
</dbReference>
<dbReference type="RefSeq" id="WP_229224965.1">
    <property type="nucleotide sequence ID" value="NZ_JAHTGR010000011.1"/>
</dbReference>
<sequence>MQTELLIDGMDGEACADTIAKLLAEIDGVSDVRVSLRDRVARARIDETRVSPHRLMRTLSLAGYPASVQPAEAPAAPDATAANAGGCCGGCCGG</sequence>
<dbReference type="EMBL" id="JALJZU010000002">
    <property type="protein sequence ID" value="MCP2007731.1"/>
    <property type="molecule type" value="Genomic_DNA"/>
</dbReference>
<accession>A0ABT1GFJ6</accession>
<organism evidence="2 3">
    <name type="scientific">Duganella violaceipulchra</name>
    <dbReference type="NCBI Taxonomy" id="2849652"/>
    <lineage>
        <taxon>Bacteria</taxon>
        <taxon>Pseudomonadati</taxon>
        <taxon>Pseudomonadota</taxon>
        <taxon>Betaproteobacteria</taxon>
        <taxon>Burkholderiales</taxon>
        <taxon>Oxalobacteraceae</taxon>
        <taxon>Telluria group</taxon>
        <taxon>Duganella</taxon>
    </lineage>
</organism>
<proteinExistence type="predicted"/>
<protein>
    <submittedName>
        <fullName evidence="2">Copper chaperone CopZ</fullName>
    </submittedName>
</protein>